<dbReference type="Pfam" id="PF02686">
    <property type="entry name" value="GatC"/>
    <property type="match status" value="1"/>
</dbReference>
<reference evidence="2 3" key="1">
    <citation type="submission" date="2022-06" db="EMBL/GenBank/DDBJ databases">
        <title>Whole-genome of Asaia lannensis strain LMG 27011T.</title>
        <authorList>
            <person name="Sombolestani A."/>
        </authorList>
    </citation>
    <scope>NUCLEOTIDE SEQUENCE [LARGE SCALE GENOMIC DNA]</scope>
    <source>
        <strain evidence="2 3">NBRC 102526</strain>
    </source>
</reference>
<sequence>MSLETRTVRRIAKLARIGLSDQECEAMRQELSGILGWVEQLNEVDISDVPPMIGTGLATPRLRDDVVTDGDKRDAVLSNAPDRVGPYFTVPKVVE</sequence>
<dbReference type="Gene3D" id="1.10.20.60">
    <property type="entry name" value="Glu-tRNAGln amidotransferase C subunit, N-terminal domain"/>
    <property type="match status" value="1"/>
</dbReference>
<dbReference type="PANTHER" id="PTHR15004">
    <property type="entry name" value="GLUTAMYL-TRNA(GLN) AMIDOTRANSFERASE SUBUNIT C, MITOCHONDRIAL"/>
    <property type="match status" value="1"/>
</dbReference>
<comment type="catalytic activity">
    <reaction evidence="1">
        <text>L-glutamyl-tRNA(Gln) + L-glutamine + ATP + H2O = L-glutaminyl-tRNA(Gln) + L-glutamate + ADP + phosphate + H(+)</text>
        <dbReference type="Rhea" id="RHEA:17521"/>
        <dbReference type="Rhea" id="RHEA-COMP:9681"/>
        <dbReference type="Rhea" id="RHEA-COMP:9684"/>
        <dbReference type="ChEBI" id="CHEBI:15377"/>
        <dbReference type="ChEBI" id="CHEBI:15378"/>
        <dbReference type="ChEBI" id="CHEBI:29985"/>
        <dbReference type="ChEBI" id="CHEBI:30616"/>
        <dbReference type="ChEBI" id="CHEBI:43474"/>
        <dbReference type="ChEBI" id="CHEBI:58359"/>
        <dbReference type="ChEBI" id="CHEBI:78520"/>
        <dbReference type="ChEBI" id="CHEBI:78521"/>
        <dbReference type="ChEBI" id="CHEBI:456216"/>
    </reaction>
</comment>
<keyword evidence="1" id="KW-0067">ATP-binding</keyword>
<comment type="subunit">
    <text evidence="1">Heterotrimer of A, B and C subunits.</text>
</comment>
<dbReference type="InterPro" id="IPR036113">
    <property type="entry name" value="Asp/Glu-ADT_sf_sub_c"/>
</dbReference>
<name>A0ABT1CH31_9PROT</name>
<keyword evidence="3" id="KW-1185">Reference proteome</keyword>
<dbReference type="Proteomes" id="UP001523401">
    <property type="component" value="Unassembled WGS sequence"/>
</dbReference>
<comment type="similarity">
    <text evidence="1">Belongs to the GatC family.</text>
</comment>
<organism evidence="2 3">
    <name type="scientific">Asaia lannensis NBRC 102526</name>
    <dbReference type="NCBI Taxonomy" id="1307926"/>
    <lineage>
        <taxon>Bacteria</taxon>
        <taxon>Pseudomonadati</taxon>
        <taxon>Pseudomonadota</taxon>
        <taxon>Alphaproteobacteria</taxon>
        <taxon>Acetobacterales</taxon>
        <taxon>Acetobacteraceae</taxon>
        <taxon>Asaia</taxon>
    </lineage>
</organism>
<comment type="catalytic activity">
    <reaction evidence="1">
        <text>L-aspartyl-tRNA(Asn) + L-glutamine + ATP + H2O = L-asparaginyl-tRNA(Asn) + L-glutamate + ADP + phosphate + 2 H(+)</text>
        <dbReference type="Rhea" id="RHEA:14513"/>
        <dbReference type="Rhea" id="RHEA-COMP:9674"/>
        <dbReference type="Rhea" id="RHEA-COMP:9677"/>
        <dbReference type="ChEBI" id="CHEBI:15377"/>
        <dbReference type="ChEBI" id="CHEBI:15378"/>
        <dbReference type="ChEBI" id="CHEBI:29985"/>
        <dbReference type="ChEBI" id="CHEBI:30616"/>
        <dbReference type="ChEBI" id="CHEBI:43474"/>
        <dbReference type="ChEBI" id="CHEBI:58359"/>
        <dbReference type="ChEBI" id="CHEBI:78515"/>
        <dbReference type="ChEBI" id="CHEBI:78516"/>
        <dbReference type="ChEBI" id="CHEBI:456216"/>
    </reaction>
</comment>
<gene>
    <name evidence="1 2" type="primary">gatC</name>
    <name evidence="2" type="ORF">NF685_05660</name>
</gene>
<dbReference type="EC" id="6.3.5.-" evidence="1"/>
<proteinExistence type="inferred from homology"/>
<dbReference type="RefSeq" id="WP_222547206.1">
    <property type="nucleotide sequence ID" value="NZ_BAPW01000023.1"/>
</dbReference>
<evidence type="ECO:0000313" key="2">
    <source>
        <dbReference type="EMBL" id="MCO6159519.1"/>
    </source>
</evidence>
<protein>
    <recommendedName>
        <fullName evidence="1">Aspartyl/glutamyl-tRNA(Asn/Gln) amidotransferase subunit C</fullName>
        <shortName evidence="1">Asp/Glu-ADT subunit C</shortName>
        <ecNumber evidence="1">6.3.5.-</ecNumber>
    </recommendedName>
</protein>
<evidence type="ECO:0000256" key="1">
    <source>
        <dbReference type="HAMAP-Rule" id="MF_00122"/>
    </source>
</evidence>
<dbReference type="HAMAP" id="MF_00122">
    <property type="entry name" value="GatC"/>
    <property type="match status" value="1"/>
</dbReference>
<comment type="caution">
    <text evidence="2">The sequence shown here is derived from an EMBL/GenBank/DDBJ whole genome shotgun (WGS) entry which is preliminary data.</text>
</comment>
<dbReference type="EMBL" id="JAMXQU010000003">
    <property type="protein sequence ID" value="MCO6159519.1"/>
    <property type="molecule type" value="Genomic_DNA"/>
</dbReference>
<keyword evidence="1" id="KW-0648">Protein biosynthesis</keyword>
<dbReference type="SUPFAM" id="SSF141000">
    <property type="entry name" value="Glu-tRNAGln amidotransferase C subunit"/>
    <property type="match status" value="1"/>
</dbReference>
<keyword evidence="1" id="KW-0547">Nucleotide-binding</keyword>
<evidence type="ECO:0000313" key="3">
    <source>
        <dbReference type="Proteomes" id="UP001523401"/>
    </source>
</evidence>
<accession>A0ABT1CH31</accession>
<dbReference type="NCBIfam" id="TIGR00135">
    <property type="entry name" value="gatC"/>
    <property type="match status" value="1"/>
</dbReference>
<dbReference type="InterPro" id="IPR003837">
    <property type="entry name" value="GatC"/>
</dbReference>
<comment type="function">
    <text evidence="1">Allows the formation of correctly charged Asn-tRNA(Asn) or Gln-tRNA(Gln) through the transamidation of misacylated Asp-tRNA(Asn) or Glu-tRNA(Gln) in organisms which lack either or both of asparaginyl-tRNA or glutaminyl-tRNA synthetases. The reaction takes place in the presence of glutamine and ATP through an activated phospho-Asp-tRNA(Asn) or phospho-Glu-tRNA(Gln).</text>
</comment>
<dbReference type="PANTHER" id="PTHR15004:SF0">
    <property type="entry name" value="GLUTAMYL-TRNA(GLN) AMIDOTRANSFERASE SUBUNIT C, MITOCHONDRIAL"/>
    <property type="match status" value="1"/>
</dbReference>
<keyword evidence="1" id="KW-0436">Ligase</keyword>